<evidence type="ECO:0000313" key="2">
    <source>
        <dbReference type="Proteomes" id="UP000289555"/>
    </source>
</evidence>
<dbReference type="EMBL" id="AP019416">
    <property type="protein sequence ID" value="BBI48766.1"/>
    <property type="molecule type" value="Genomic_DNA"/>
</dbReference>
<name>A0ABN5WW77_9GAMM</name>
<protein>
    <submittedName>
        <fullName evidence="1">Uncharacterized protein</fullName>
    </submittedName>
</protein>
<reference evidence="2" key="1">
    <citation type="journal article" date="2019" name="Microbiol. Resour. Announc.">
        <title>Complete Genome Sequence of Halomonas olivaria, a Moderately Halophilic Bacterium Isolated from Olive Processing Effluents, Obtained by Nanopore Sequencing.</title>
        <authorList>
            <person name="Nagata S."/>
            <person name="Ii K.M."/>
            <person name="Tsukimi T."/>
            <person name="Miura M.C."/>
            <person name="Galipon J."/>
            <person name="Arakawa K."/>
        </authorList>
    </citation>
    <scope>NUCLEOTIDE SEQUENCE [LARGE SCALE GENOMIC DNA]</scope>
    <source>
        <strain evidence="2">TYRC17</strain>
    </source>
</reference>
<evidence type="ECO:0000313" key="1">
    <source>
        <dbReference type="EMBL" id="BBI48766.1"/>
    </source>
</evidence>
<organism evidence="1 2">
    <name type="scientific">Vreelandella olivaria</name>
    <dbReference type="NCBI Taxonomy" id="390919"/>
    <lineage>
        <taxon>Bacteria</taxon>
        <taxon>Pseudomonadati</taxon>
        <taxon>Pseudomonadota</taxon>
        <taxon>Gammaproteobacteria</taxon>
        <taxon>Oceanospirillales</taxon>
        <taxon>Halomonadaceae</taxon>
        <taxon>Vreelandella</taxon>
    </lineage>
</organism>
<dbReference type="Proteomes" id="UP000289555">
    <property type="component" value="Chromosome"/>
</dbReference>
<keyword evidence="2" id="KW-1185">Reference proteome</keyword>
<proteinExistence type="predicted"/>
<gene>
    <name evidence="1" type="ORF">HORIV_11870</name>
</gene>
<sequence length="59" mass="6660">MIVSSRDCVSYLKDISFLGITLLPFTKPQLIKFINGWFDDSAQANKLISAIEKKISLKI</sequence>
<accession>A0ABN5WW77</accession>